<accession>A0A1B2F062</accession>
<protein>
    <recommendedName>
        <fullName evidence="2">N-acetylmuramoyl-L-alanine amidase</fullName>
    </recommendedName>
</protein>
<reference evidence="1" key="1">
    <citation type="submission" date="2016-07" db="EMBL/GenBank/DDBJ databases">
        <title>Microvirga ossetica sp. nov. a new species of rhizobia isolated from root nodules of the legume species Vicia alpestris Steven originated from North Ossetia region in the Caucasus.</title>
        <authorList>
            <person name="Safronova V.I."/>
            <person name="Kuznetsova I.G."/>
            <person name="Sazanova A.L."/>
            <person name="Belimov A."/>
            <person name="Andronov E."/>
            <person name="Osledkin Y.S."/>
            <person name="Onishchuk O.P."/>
            <person name="Kurchak O.N."/>
            <person name="Shaposhnikov A.I."/>
            <person name="Willems A."/>
            <person name="Tikhonovich I.A."/>
        </authorList>
    </citation>
    <scope>NUCLEOTIDE SEQUENCE [LARGE SCALE GENOMIC DNA]</scope>
    <source>
        <strain evidence="1">V5/3M</strain>
        <plasmid evidence="1">unnamed5</plasmid>
    </source>
</reference>
<proteinExistence type="predicted"/>
<keyword evidence="1" id="KW-0614">Plasmid</keyword>
<gene>
    <name evidence="1" type="ORF">BB934_45805</name>
</gene>
<dbReference type="EMBL" id="CP016621">
    <property type="protein sequence ID" value="ANY85537.1"/>
    <property type="molecule type" value="Genomic_DNA"/>
</dbReference>
<name>A0A1B2F062_9HYPH</name>
<geneLocation type="plasmid" evidence="1">
    <name>unnamed5</name>
</geneLocation>
<sequence>MATVNDGPFDTTDDEVHQDVAKDTTGEFKQQANKVLGEVASAGLLNSLEPFSFGAKVVAPNEITAAVTMPLLSKGDPSTKYNIVLQPGHYLRVKIPGKDVKLGTSGKLVTEQQITAFITANVAKNLIEEDKDKKLNILVVSADNYDRPLNTDIFLSIHADGAPPPGCTTGPSLGYSDNSSLLGMHAIAFALATSLGQTYDEFQGDNFTTNLSKYYMFKSLKLPPKGFAGVLEVGELTCEKKEKALIENALRIAKNISSILRSSVDIINEPLDKK</sequence>
<dbReference type="Gene3D" id="3.40.630.40">
    <property type="entry name" value="Zn-dependent exopeptidases"/>
    <property type="match status" value="1"/>
</dbReference>
<dbReference type="AlphaFoldDB" id="A0A1B2F062"/>
<dbReference type="KEGG" id="moc:BB934_45805"/>
<organism evidence="1">
    <name type="scientific">Microvirga ossetica</name>
    <dbReference type="NCBI Taxonomy" id="1882682"/>
    <lineage>
        <taxon>Bacteria</taxon>
        <taxon>Pseudomonadati</taxon>
        <taxon>Pseudomonadota</taxon>
        <taxon>Alphaproteobacteria</taxon>
        <taxon>Hyphomicrobiales</taxon>
        <taxon>Methylobacteriaceae</taxon>
        <taxon>Microvirga</taxon>
    </lineage>
</organism>
<evidence type="ECO:0008006" key="2">
    <source>
        <dbReference type="Google" id="ProtNLM"/>
    </source>
</evidence>
<evidence type="ECO:0000313" key="1">
    <source>
        <dbReference type="EMBL" id="ANY85537.1"/>
    </source>
</evidence>